<evidence type="ECO:0008006" key="6">
    <source>
        <dbReference type="Google" id="ProtNLM"/>
    </source>
</evidence>
<feature type="transmembrane region" description="Helical" evidence="1">
    <location>
        <begin position="195"/>
        <end position="221"/>
    </location>
</feature>
<evidence type="ECO:0000313" key="5">
    <source>
        <dbReference type="Proteomes" id="UP000231990"/>
    </source>
</evidence>
<dbReference type="InterPro" id="IPR021941">
    <property type="entry name" value="DUF3556_TM"/>
</dbReference>
<keyword evidence="1" id="KW-1133">Transmembrane helix</keyword>
<keyword evidence="1" id="KW-0472">Membrane</keyword>
<accession>A0A2M9ZQC7</accession>
<organism evidence="3 5">
    <name type="scientific">Leptospira perolatii</name>
    <dbReference type="NCBI Taxonomy" id="2023191"/>
    <lineage>
        <taxon>Bacteria</taxon>
        <taxon>Pseudomonadati</taxon>
        <taxon>Spirochaetota</taxon>
        <taxon>Spirochaetia</taxon>
        <taxon>Leptospirales</taxon>
        <taxon>Leptospiraceae</taxon>
        <taxon>Leptospira</taxon>
    </lineage>
</organism>
<feature type="transmembrane region" description="Helical" evidence="1">
    <location>
        <begin position="144"/>
        <end position="162"/>
    </location>
</feature>
<feature type="transmembrane region" description="Helical" evidence="1">
    <location>
        <begin position="280"/>
        <end position="312"/>
    </location>
</feature>
<evidence type="ECO:0000313" key="3">
    <source>
        <dbReference type="EMBL" id="PJZ74276.1"/>
    </source>
</evidence>
<feature type="transmembrane region" description="Helical" evidence="1">
    <location>
        <begin position="168"/>
        <end position="188"/>
    </location>
</feature>
<dbReference type="Proteomes" id="UP000231990">
    <property type="component" value="Unassembled WGS sequence"/>
</dbReference>
<dbReference type="EMBL" id="NPDZ01000002">
    <property type="protein sequence ID" value="PJZ74276.1"/>
    <property type="molecule type" value="Genomic_DNA"/>
</dbReference>
<proteinExistence type="predicted"/>
<feature type="transmembrane region" description="Helical" evidence="1">
    <location>
        <begin position="350"/>
        <end position="367"/>
    </location>
</feature>
<evidence type="ECO:0000313" key="4">
    <source>
        <dbReference type="Proteomes" id="UP000231962"/>
    </source>
</evidence>
<evidence type="ECO:0000256" key="1">
    <source>
        <dbReference type="SAM" id="Phobius"/>
    </source>
</evidence>
<reference evidence="4 5" key="1">
    <citation type="submission" date="2017-07" db="EMBL/GenBank/DDBJ databases">
        <title>Leptospira spp. isolated from tropical soils.</title>
        <authorList>
            <person name="Thibeaux R."/>
            <person name="Iraola G."/>
            <person name="Ferres I."/>
            <person name="Bierque E."/>
            <person name="Girault D."/>
            <person name="Soupe-Gilbert M.-E."/>
            <person name="Picardeau M."/>
            <person name="Goarant C."/>
        </authorList>
    </citation>
    <scope>NUCLEOTIDE SEQUENCE [LARGE SCALE GENOMIC DNA]</scope>
    <source>
        <strain evidence="3 5">FH1-B-B1</strain>
        <strain evidence="2 4">FH1-B-C1</strain>
    </source>
</reference>
<dbReference type="RefSeq" id="WP_100713009.1">
    <property type="nucleotide sequence ID" value="NZ_NPDY01000003.1"/>
</dbReference>
<comment type="caution">
    <text evidence="3">The sequence shown here is derived from an EMBL/GenBank/DDBJ whole genome shotgun (WGS) entry which is preliminary data.</text>
</comment>
<dbReference type="Pfam" id="PF12077">
    <property type="entry name" value="DUF3556"/>
    <property type="match status" value="1"/>
</dbReference>
<protein>
    <recommendedName>
        <fullName evidence="6">DUF3556 domain-containing protein</fullName>
    </recommendedName>
</protein>
<dbReference type="Proteomes" id="UP000231962">
    <property type="component" value="Unassembled WGS sequence"/>
</dbReference>
<feature type="transmembrane region" description="Helical" evidence="1">
    <location>
        <begin position="227"/>
        <end position="250"/>
    </location>
</feature>
<keyword evidence="4" id="KW-1185">Reference proteome</keyword>
<dbReference type="OrthoDB" id="3520547at2"/>
<evidence type="ECO:0000313" key="2">
    <source>
        <dbReference type="EMBL" id="PJZ70440.1"/>
    </source>
</evidence>
<dbReference type="EMBL" id="NPDY01000003">
    <property type="protein sequence ID" value="PJZ70440.1"/>
    <property type="molecule type" value="Genomic_DNA"/>
</dbReference>
<name>A0A2M9ZQC7_9LEPT</name>
<dbReference type="AlphaFoldDB" id="A0A2M9ZQC7"/>
<gene>
    <name evidence="2" type="ORF">CH360_05455</name>
    <name evidence="3" type="ORF">CH373_05035</name>
</gene>
<feature type="transmembrane region" description="Helical" evidence="1">
    <location>
        <begin position="324"/>
        <end position="343"/>
    </location>
</feature>
<keyword evidence="1" id="KW-0812">Transmembrane</keyword>
<sequence>MIKPKAPPYDPMEWLKKSFSEKARLVCQAWAVQGYGSPEGVYLIYALKVGLYVAGWIYFCSFTPGLGAWDSTSWWMQPIAFQKAIAWSMLFEVLGFGCGSGPLTGRYFPPLGGFLYFLRPKTTKMPLIEGAPIVGAKTRGFLDIISYAALVVFLFISLIHPAPGFDQWLPIVVLLPLLGLLDKTVFLAARGEHYWVTIVVFAFAPNWIAGAMVVQLALWFFAGFSKLNHHFVTVVCVMASNSPFTPFGWFRKAMYKNYPDDLRPSTTALVKTYMGTALELAIPITFVIGILSGSANVMTAGLIMMVLLHTYITSNIPMGVPIEWNFMVVYAGFFLFGANPNVIPFDVGSMPVVLFLIVFCILLPLLGNIKPEWISFLLAMRYYAGNWATSVWLFKGESYRKLDKLTKSSAWLYDQLDMFYERKVSVGLVSKVMAFRLMHLHGRAFQTLVPKAVRKFEDYQWVDGELIAGMIVGYNFGEGHLHDEQLLRSVQEQCGFEPEELRCIFLESQPLGKSTQEYRIYDAKTGLIESGKVEINELLKLQPWPTKA</sequence>